<protein>
    <submittedName>
        <fullName evidence="2">Uncharacterized protein</fullName>
    </submittedName>
</protein>
<gene>
    <name evidence="2" type="ORF">LITE_LOCUS47623</name>
</gene>
<sequence>MRRWRRHRWRRCRWRLHCGGGGTNGTGVPWQSSGRLAVRNPPMDLLIPRFGRARIELGECHGSQLPRRRPVASGPTEDLDPLARLYPDPDDQGNSSLLLQRTDLVLVLVHVLARRGVLVGP</sequence>
<evidence type="ECO:0000313" key="3">
    <source>
        <dbReference type="Proteomes" id="UP001154282"/>
    </source>
</evidence>
<dbReference type="AlphaFoldDB" id="A0AAV0RDT2"/>
<reference evidence="2" key="1">
    <citation type="submission" date="2022-08" db="EMBL/GenBank/DDBJ databases">
        <authorList>
            <person name="Gutierrez-Valencia J."/>
        </authorList>
    </citation>
    <scope>NUCLEOTIDE SEQUENCE</scope>
</reference>
<feature type="region of interest" description="Disordered" evidence="1">
    <location>
        <begin position="64"/>
        <end position="88"/>
    </location>
</feature>
<dbReference type="EMBL" id="CAMGYJ010000010">
    <property type="protein sequence ID" value="CAI0555500.1"/>
    <property type="molecule type" value="Genomic_DNA"/>
</dbReference>
<name>A0AAV0RDT2_9ROSI</name>
<keyword evidence="3" id="KW-1185">Reference proteome</keyword>
<proteinExistence type="predicted"/>
<dbReference type="Proteomes" id="UP001154282">
    <property type="component" value="Unassembled WGS sequence"/>
</dbReference>
<accession>A0AAV0RDT2</accession>
<evidence type="ECO:0000313" key="2">
    <source>
        <dbReference type="EMBL" id="CAI0555500.1"/>
    </source>
</evidence>
<organism evidence="2 3">
    <name type="scientific">Linum tenue</name>
    <dbReference type="NCBI Taxonomy" id="586396"/>
    <lineage>
        <taxon>Eukaryota</taxon>
        <taxon>Viridiplantae</taxon>
        <taxon>Streptophyta</taxon>
        <taxon>Embryophyta</taxon>
        <taxon>Tracheophyta</taxon>
        <taxon>Spermatophyta</taxon>
        <taxon>Magnoliopsida</taxon>
        <taxon>eudicotyledons</taxon>
        <taxon>Gunneridae</taxon>
        <taxon>Pentapetalae</taxon>
        <taxon>rosids</taxon>
        <taxon>fabids</taxon>
        <taxon>Malpighiales</taxon>
        <taxon>Linaceae</taxon>
        <taxon>Linum</taxon>
    </lineage>
</organism>
<evidence type="ECO:0000256" key="1">
    <source>
        <dbReference type="SAM" id="MobiDB-lite"/>
    </source>
</evidence>
<comment type="caution">
    <text evidence="2">The sequence shown here is derived from an EMBL/GenBank/DDBJ whole genome shotgun (WGS) entry which is preliminary data.</text>
</comment>